<dbReference type="EMBL" id="JAPFFI010000020">
    <property type="protein sequence ID" value="KAJ6339164.1"/>
    <property type="molecule type" value="Genomic_DNA"/>
</dbReference>
<accession>A0ABQ9AF69</accession>
<protein>
    <submittedName>
        <fullName evidence="1">Uncharacterized protein</fullName>
    </submittedName>
</protein>
<organism evidence="1 2">
    <name type="scientific">Salix suchowensis</name>
    <dbReference type="NCBI Taxonomy" id="1278906"/>
    <lineage>
        <taxon>Eukaryota</taxon>
        <taxon>Viridiplantae</taxon>
        <taxon>Streptophyta</taxon>
        <taxon>Embryophyta</taxon>
        <taxon>Tracheophyta</taxon>
        <taxon>Spermatophyta</taxon>
        <taxon>Magnoliopsida</taxon>
        <taxon>eudicotyledons</taxon>
        <taxon>Gunneridae</taxon>
        <taxon>Pentapetalae</taxon>
        <taxon>rosids</taxon>
        <taxon>fabids</taxon>
        <taxon>Malpighiales</taxon>
        <taxon>Salicaceae</taxon>
        <taxon>Saliceae</taxon>
        <taxon>Salix</taxon>
    </lineage>
</organism>
<evidence type="ECO:0000313" key="1">
    <source>
        <dbReference type="EMBL" id="KAJ6339164.1"/>
    </source>
</evidence>
<comment type="caution">
    <text evidence="1">The sequence shown here is derived from an EMBL/GenBank/DDBJ whole genome shotgun (WGS) entry which is preliminary data.</text>
</comment>
<gene>
    <name evidence="1" type="ORF">OIU77_007175</name>
</gene>
<dbReference type="Proteomes" id="UP001141253">
    <property type="component" value="Chromosome 15W"/>
</dbReference>
<reference evidence="1" key="2">
    <citation type="journal article" date="2023" name="Int. J. Mol. Sci.">
        <title>De Novo Assembly and Annotation of 11 Diverse Shrub Willow (Salix) Genomes Reveals Novel Gene Organization in Sex-Linked Regions.</title>
        <authorList>
            <person name="Hyden B."/>
            <person name="Feng K."/>
            <person name="Yates T.B."/>
            <person name="Jawdy S."/>
            <person name="Cereghino C."/>
            <person name="Smart L.B."/>
            <person name="Muchero W."/>
        </authorList>
    </citation>
    <scope>NUCLEOTIDE SEQUENCE</scope>
    <source>
        <tissue evidence="1">Shoot tip</tissue>
    </source>
</reference>
<name>A0ABQ9AF69_9ROSI</name>
<proteinExistence type="predicted"/>
<keyword evidence="2" id="KW-1185">Reference proteome</keyword>
<evidence type="ECO:0000313" key="2">
    <source>
        <dbReference type="Proteomes" id="UP001141253"/>
    </source>
</evidence>
<reference evidence="1" key="1">
    <citation type="submission" date="2022-10" db="EMBL/GenBank/DDBJ databases">
        <authorList>
            <person name="Hyden B.L."/>
            <person name="Feng K."/>
            <person name="Yates T."/>
            <person name="Jawdy S."/>
            <person name="Smart L.B."/>
            <person name="Muchero W."/>
        </authorList>
    </citation>
    <scope>NUCLEOTIDE SEQUENCE</scope>
    <source>
        <tissue evidence="1">Shoot tip</tissue>
    </source>
</reference>
<sequence>MFFFLVFHTSFFSVSRVHRPMVLPSVERLPTVGEGKWTRERS</sequence>